<protein>
    <submittedName>
        <fullName evidence="2">Uncharacterized protein</fullName>
    </submittedName>
</protein>
<evidence type="ECO:0000313" key="2">
    <source>
        <dbReference type="EMBL" id="GAA1923389.1"/>
    </source>
</evidence>
<dbReference type="EMBL" id="BAAAMY010000005">
    <property type="protein sequence ID" value="GAA1923389.1"/>
    <property type="molecule type" value="Genomic_DNA"/>
</dbReference>
<evidence type="ECO:0000256" key="1">
    <source>
        <dbReference type="SAM" id="MobiDB-lite"/>
    </source>
</evidence>
<feature type="region of interest" description="Disordered" evidence="1">
    <location>
        <begin position="1"/>
        <end position="23"/>
    </location>
</feature>
<feature type="compositionally biased region" description="Low complexity" evidence="1">
    <location>
        <begin position="1"/>
        <end position="15"/>
    </location>
</feature>
<accession>A0ABP5AVK6</accession>
<evidence type="ECO:0000313" key="3">
    <source>
        <dbReference type="Proteomes" id="UP001501612"/>
    </source>
</evidence>
<reference evidence="3" key="1">
    <citation type="journal article" date="2019" name="Int. J. Syst. Evol. Microbiol.">
        <title>The Global Catalogue of Microorganisms (GCM) 10K type strain sequencing project: providing services to taxonomists for standard genome sequencing and annotation.</title>
        <authorList>
            <consortium name="The Broad Institute Genomics Platform"/>
            <consortium name="The Broad Institute Genome Sequencing Center for Infectious Disease"/>
            <person name="Wu L."/>
            <person name="Ma J."/>
        </authorList>
    </citation>
    <scope>NUCLEOTIDE SEQUENCE [LARGE SCALE GENOMIC DNA]</scope>
    <source>
        <strain evidence="3">JCM 14046</strain>
    </source>
</reference>
<name>A0ABP5AVK6_9ACTN</name>
<gene>
    <name evidence="2" type="ORF">GCM10009737_26320</name>
</gene>
<comment type="caution">
    <text evidence="2">The sequence shown here is derived from an EMBL/GenBank/DDBJ whole genome shotgun (WGS) entry which is preliminary data.</text>
</comment>
<proteinExistence type="predicted"/>
<organism evidence="2 3">
    <name type="scientific">Nocardioides lentus</name>
    <dbReference type="NCBI Taxonomy" id="338077"/>
    <lineage>
        <taxon>Bacteria</taxon>
        <taxon>Bacillati</taxon>
        <taxon>Actinomycetota</taxon>
        <taxon>Actinomycetes</taxon>
        <taxon>Propionibacteriales</taxon>
        <taxon>Nocardioidaceae</taxon>
        <taxon>Nocardioides</taxon>
    </lineage>
</organism>
<keyword evidence="3" id="KW-1185">Reference proteome</keyword>
<dbReference type="Proteomes" id="UP001501612">
    <property type="component" value="Unassembled WGS sequence"/>
</dbReference>
<dbReference type="RefSeq" id="WP_344007929.1">
    <property type="nucleotide sequence ID" value="NZ_BAAAMY010000005.1"/>
</dbReference>
<sequence>MTTTETTTTETTTTPAPHPPTPLHLPLRLPPGWRRCPPDGDGVVAVGRAPRRTRTTAWVRLLVGVPDAGVGAGELEDDDEFDDDLGRAVRYRRWSPAHQPWALRESWSWGLAGTRVTLEAACDREDYPDLCDLLEDVARSVDVGACLDGRVG</sequence>